<feature type="domain" description="RsgI N-terminal anti-sigma" evidence="8">
    <location>
        <begin position="2"/>
        <end position="51"/>
    </location>
</feature>
<dbReference type="RefSeq" id="WP_248253672.1">
    <property type="nucleotide sequence ID" value="NZ_JAIWJX010000002.1"/>
</dbReference>
<evidence type="ECO:0000256" key="4">
    <source>
        <dbReference type="ARBA" id="ARBA00022989"/>
    </source>
</evidence>
<feature type="compositionally biased region" description="Basic and acidic residues" evidence="6">
    <location>
        <begin position="321"/>
        <end position="337"/>
    </location>
</feature>
<evidence type="ECO:0000256" key="1">
    <source>
        <dbReference type="ARBA" id="ARBA00004162"/>
    </source>
</evidence>
<dbReference type="AlphaFoldDB" id="A0A9X2BGI9"/>
<comment type="subcellular location">
    <subcellularLocation>
        <location evidence="1">Cell membrane</location>
        <topology evidence="1">Single-pass membrane protein</topology>
    </subcellularLocation>
</comment>
<keyword evidence="10" id="KW-1185">Reference proteome</keyword>
<keyword evidence="2" id="KW-1003">Cell membrane</keyword>
<evidence type="ECO:0000256" key="3">
    <source>
        <dbReference type="ARBA" id="ARBA00022692"/>
    </source>
</evidence>
<feature type="compositionally biased region" description="Basic residues" evidence="6">
    <location>
        <begin position="311"/>
        <end position="320"/>
    </location>
</feature>
<evidence type="ECO:0000313" key="10">
    <source>
        <dbReference type="Proteomes" id="UP001139011"/>
    </source>
</evidence>
<evidence type="ECO:0000259" key="8">
    <source>
        <dbReference type="PROSITE" id="PS51849"/>
    </source>
</evidence>
<keyword evidence="4 7" id="KW-1133">Transmembrane helix</keyword>
<dbReference type="InterPro" id="IPR055431">
    <property type="entry name" value="RsgI_M"/>
</dbReference>
<feature type="transmembrane region" description="Helical" evidence="7">
    <location>
        <begin position="53"/>
        <end position="74"/>
    </location>
</feature>
<protein>
    <submittedName>
        <fullName evidence="9">Anti-sigma factor domain-containing protein</fullName>
    </submittedName>
</protein>
<organism evidence="9 10">
    <name type="scientific">Fictibacillus marinisediminis</name>
    <dbReference type="NCBI Taxonomy" id="2878389"/>
    <lineage>
        <taxon>Bacteria</taxon>
        <taxon>Bacillati</taxon>
        <taxon>Bacillota</taxon>
        <taxon>Bacilli</taxon>
        <taxon>Bacillales</taxon>
        <taxon>Fictibacillaceae</taxon>
        <taxon>Fictibacillus</taxon>
    </lineage>
</organism>
<keyword evidence="5 7" id="KW-0472">Membrane</keyword>
<dbReference type="Pfam" id="PF12791">
    <property type="entry name" value="RsgI_N"/>
    <property type="match status" value="1"/>
</dbReference>
<keyword evidence="3 7" id="KW-0812">Transmembrane</keyword>
<name>A0A9X2BGI9_9BACL</name>
<reference evidence="9" key="1">
    <citation type="submission" date="2021-09" db="EMBL/GenBank/DDBJ databases">
        <title>Genome analysis of Fictibacillus sp. KIGAM418 isolated from marine sediment.</title>
        <authorList>
            <person name="Seo M.-J."/>
            <person name="Cho E.-S."/>
            <person name="Hwang C.Y."/>
        </authorList>
    </citation>
    <scope>NUCLEOTIDE SEQUENCE</scope>
    <source>
        <strain evidence="9">KIGAM418</strain>
    </source>
</reference>
<sequence>MKNGILMEVNKGKAVLLTKDGCFITVKVPRGKHPVVGMEYSVSSFSKCGTRRFIFPSLSLTIAALLILVLFSGVNPLGRNDNTVAAYVSFDVNPSLEAGVNKDLQVIKVKAYNAEGREILQSLKQKKNISLSHFASALLNAYDNKGYLKKNPDVMIGTTIVNQNNDKLLSALDETVSSIKRNASIYNSKAAITVKNINTNKRNVAKKNGVSSGKYMMYLDAKRKDKNISLNEVKNMSYTELKRKIKPVHEEPEESGHTKNHSEKILRNHRTLETIKIKTSSLHSSSPKGHAKKEVKEEKIEPKLEPNNKRAVPKTKRHEGRKSSLKAEHKEKNESKKVKPHPSKQHHEGPMYNKQAKKNTNLNTAPKQHPAVHETNKQKNQKWDKGKKLEKREQKNSPVHRSEKKYWKKEQKKNLKKPPMNKEIHKKAG</sequence>
<evidence type="ECO:0000256" key="7">
    <source>
        <dbReference type="SAM" id="Phobius"/>
    </source>
</evidence>
<evidence type="ECO:0000256" key="5">
    <source>
        <dbReference type="ARBA" id="ARBA00023136"/>
    </source>
</evidence>
<feature type="compositionally biased region" description="Basic and acidic residues" evidence="6">
    <location>
        <begin position="247"/>
        <end position="276"/>
    </location>
</feature>
<accession>A0A9X2BGI9</accession>
<dbReference type="GO" id="GO:0005886">
    <property type="term" value="C:plasma membrane"/>
    <property type="evidence" value="ECO:0007669"/>
    <property type="project" value="UniProtKB-SubCell"/>
</dbReference>
<dbReference type="Pfam" id="PF23750">
    <property type="entry name" value="RsgI_M"/>
    <property type="match status" value="1"/>
</dbReference>
<dbReference type="PROSITE" id="PS51849">
    <property type="entry name" value="RSGI_N"/>
    <property type="match status" value="1"/>
</dbReference>
<dbReference type="EMBL" id="JAIWJX010000002">
    <property type="protein sequence ID" value="MCK6258372.1"/>
    <property type="molecule type" value="Genomic_DNA"/>
</dbReference>
<proteinExistence type="predicted"/>
<feature type="compositionally biased region" description="Polar residues" evidence="6">
    <location>
        <begin position="277"/>
        <end position="287"/>
    </location>
</feature>
<feature type="region of interest" description="Disordered" evidence="6">
    <location>
        <begin position="243"/>
        <end position="429"/>
    </location>
</feature>
<dbReference type="InterPro" id="IPR024449">
    <property type="entry name" value="Anti-sigma_RsgI_N"/>
</dbReference>
<feature type="compositionally biased region" description="Basic and acidic residues" evidence="6">
    <location>
        <begin position="292"/>
        <end position="308"/>
    </location>
</feature>
<evidence type="ECO:0000256" key="2">
    <source>
        <dbReference type="ARBA" id="ARBA00022475"/>
    </source>
</evidence>
<gene>
    <name evidence="9" type="ORF">LCY76_17500</name>
</gene>
<comment type="caution">
    <text evidence="9">The sequence shown here is derived from an EMBL/GenBank/DDBJ whole genome shotgun (WGS) entry which is preliminary data.</text>
</comment>
<evidence type="ECO:0000256" key="6">
    <source>
        <dbReference type="SAM" id="MobiDB-lite"/>
    </source>
</evidence>
<feature type="compositionally biased region" description="Basic and acidic residues" evidence="6">
    <location>
        <begin position="371"/>
        <end position="413"/>
    </location>
</feature>
<evidence type="ECO:0000313" key="9">
    <source>
        <dbReference type="EMBL" id="MCK6258372.1"/>
    </source>
</evidence>
<dbReference type="Proteomes" id="UP001139011">
    <property type="component" value="Unassembled WGS sequence"/>
</dbReference>